<comment type="caution">
    <text evidence="1">The sequence shown here is derived from an EMBL/GenBank/DDBJ whole genome shotgun (WGS) entry which is preliminary data.</text>
</comment>
<evidence type="ECO:0000313" key="2">
    <source>
        <dbReference type="Proteomes" id="UP000054024"/>
    </source>
</evidence>
<name>A0A117PF50_9ACTN</name>
<evidence type="ECO:0008006" key="3">
    <source>
        <dbReference type="Google" id="ProtNLM"/>
    </source>
</evidence>
<evidence type="ECO:0000313" key="1">
    <source>
        <dbReference type="EMBL" id="KUM78471.1"/>
    </source>
</evidence>
<organism evidence="1 2">
    <name type="scientific">Streptomyces curacoi</name>
    <dbReference type="NCBI Taxonomy" id="146536"/>
    <lineage>
        <taxon>Bacteria</taxon>
        <taxon>Bacillati</taxon>
        <taxon>Actinomycetota</taxon>
        <taxon>Actinomycetes</taxon>
        <taxon>Kitasatosporales</taxon>
        <taxon>Streptomycetaceae</taxon>
        <taxon>Streptomyces</taxon>
    </lineage>
</organism>
<keyword evidence="2" id="KW-1185">Reference proteome</keyword>
<sequence>MHFLGRITAVDNGSITVATNGTVVKVSITDSARWVGHLAVGAHASITASVVNGGYVAKVIATW</sequence>
<reference evidence="1 2" key="1">
    <citation type="submission" date="2015-10" db="EMBL/GenBank/DDBJ databases">
        <title>Draft genome sequence of Streptomyces curacoi DSM 40107, type strain for the species Streptomyces curacoi.</title>
        <authorList>
            <person name="Ruckert C."/>
            <person name="Winkler A."/>
            <person name="Kalinowski J."/>
            <person name="Kampfer P."/>
            <person name="Glaeser S."/>
        </authorList>
    </citation>
    <scope>NUCLEOTIDE SEQUENCE [LARGE SCALE GENOMIC DNA]</scope>
    <source>
        <strain evidence="1 2">DSM 40107</strain>
    </source>
</reference>
<accession>A0A117PF50</accession>
<proteinExistence type="predicted"/>
<gene>
    <name evidence="1" type="ORF">AQI70_13495</name>
</gene>
<dbReference type="Proteomes" id="UP000054024">
    <property type="component" value="Unassembled WGS sequence"/>
</dbReference>
<protein>
    <recommendedName>
        <fullName evidence="3">DUF5666 domain-containing protein</fullName>
    </recommendedName>
</protein>
<dbReference type="EMBL" id="LMWJ01000007">
    <property type="protein sequence ID" value="KUM78471.1"/>
    <property type="molecule type" value="Genomic_DNA"/>
</dbReference>
<dbReference type="AlphaFoldDB" id="A0A117PF50"/>